<evidence type="ECO:0000313" key="1">
    <source>
        <dbReference type="EMBL" id="KAF5205213.1"/>
    </source>
</evidence>
<evidence type="ECO:0000313" key="2">
    <source>
        <dbReference type="Proteomes" id="UP000554482"/>
    </source>
</evidence>
<dbReference type="EMBL" id="JABWDY010004380">
    <property type="protein sequence ID" value="KAF5205213.1"/>
    <property type="molecule type" value="Genomic_DNA"/>
</dbReference>
<protein>
    <submittedName>
        <fullName evidence="1">Uncharacterized protein</fullName>
    </submittedName>
</protein>
<organism evidence="1 2">
    <name type="scientific">Thalictrum thalictroides</name>
    <name type="common">Rue-anemone</name>
    <name type="synonym">Anemone thalictroides</name>
    <dbReference type="NCBI Taxonomy" id="46969"/>
    <lineage>
        <taxon>Eukaryota</taxon>
        <taxon>Viridiplantae</taxon>
        <taxon>Streptophyta</taxon>
        <taxon>Embryophyta</taxon>
        <taxon>Tracheophyta</taxon>
        <taxon>Spermatophyta</taxon>
        <taxon>Magnoliopsida</taxon>
        <taxon>Ranunculales</taxon>
        <taxon>Ranunculaceae</taxon>
        <taxon>Thalictroideae</taxon>
        <taxon>Thalictrum</taxon>
    </lineage>
</organism>
<dbReference type="AlphaFoldDB" id="A0A7J6X736"/>
<comment type="caution">
    <text evidence="1">The sequence shown here is derived from an EMBL/GenBank/DDBJ whole genome shotgun (WGS) entry which is preliminary data.</text>
</comment>
<accession>A0A7J6X736</accession>
<proteinExistence type="predicted"/>
<keyword evidence="2" id="KW-1185">Reference proteome</keyword>
<reference evidence="1 2" key="1">
    <citation type="submission" date="2020-06" db="EMBL/GenBank/DDBJ databases">
        <title>Transcriptomic and genomic resources for Thalictrum thalictroides and T. hernandezii: Facilitating candidate gene discovery in an emerging model plant lineage.</title>
        <authorList>
            <person name="Arias T."/>
            <person name="Riano-Pachon D.M."/>
            <person name="Di Stilio V.S."/>
        </authorList>
    </citation>
    <scope>NUCLEOTIDE SEQUENCE [LARGE SCALE GENOMIC DNA]</scope>
    <source>
        <strain evidence="2">cv. WT478/WT964</strain>
        <tissue evidence="1">Leaves</tissue>
    </source>
</reference>
<sequence length="66" mass="7591">MEDCLVIVAISKHKIEERASMIRGHEVAVTFHVMMYLARLNSTVSIGEDSYFMICLCHQVQDGYNR</sequence>
<gene>
    <name evidence="1" type="ORF">FRX31_005200</name>
</gene>
<name>A0A7J6X736_THATH</name>
<dbReference type="Proteomes" id="UP000554482">
    <property type="component" value="Unassembled WGS sequence"/>
</dbReference>